<dbReference type="AlphaFoldDB" id="W7IR95"/>
<dbReference type="PATRIC" id="fig|909613.9.peg.5557"/>
<name>W7IR95_9PSEU</name>
<dbReference type="GO" id="GO:0052689">
    <property type="term" value="F:carboxylic ester hydrolase activity"/>
    <property type="evidence" value="ECO:0007669"/>
    <property type="project" value="TreeGrafter"/>
</dbReference>
<dbReference type="Gene3D" id="3.40.50.1820">
    <property type="entry name" value="alpha/beta hydrolase"/>
    <property type="match status" value="1"/>
</dbReference>
<dbReference type="Pfam" id="PF12146">
    <property type="entry name" value="Hydrolase_4"/>
    <property type="match status" value="1"/>
</dbReference>
<dbReference type="EMBL" id="AYXG01000216">
    <property type="protein sequence ID" value="EWC59132.1"/>
    <property type="molecule type" value="Genomic_DNA"/>
</dbReference>
<dbReference type="InterPro" id="IPR022742">
    <property type="entry name" value="Hydrolase_4"/>
</dbReference>
<evidence type="ECO:0000313" key="3">
    <source>
        <dbReference type="Proteomes" id="UP000019277"/>
    </source>
</evidence>
<organism evidence="2 3">
    <name type="scientific">Actinokineospora spheciospongiae</name>
    <dbReference type="NCBI Taxonomy" id="909613"/>
    <lineage>
        <taxon>Bacteria</taxon>
        <taxon>Bacillati</taxon>
        <taxon>Actinomycetota</taxon>
        <taxon>Actinomycetes</taxon>
        <taxon>Pseudonocardiales</taxon>
        <taxon>Pseudonocardiaceae</taxon>
        <taxon>Actinokineospora</taxon>
    </lineage>
</organism>
<dbReference type="SUPFAM" id="SSF53474">
    <property type="entry name" value="alpha/beta-Hydrolases"/>
    <property type="match status" value="1"/>
</dbReference>
<keyword evidence="2" id="KW-0378">Hydrolase</keyword>
<dbReference type="InterPro" id="IPR029058">
    <property type="entry name" value="AB_hydrolase_fold"/>
</dbReference>
<dbReference type="eggNOG" id="COG1073">
    <property type="taxonomic scope" value="Bacteria"/>
</dbReference>
<dbReference type="PANTHER" id="PTHR43265:SF1">
    <property type="entry name" value="ESTERASE ESTD"/>
    <property type="match status" value="1"/>
</dbReference>
<dbReference type="RefSeq" id="WP_035288155.1">
    <property type="nucleotide sequence ID" value="NZ_AYXG01000216.1"/>
</dbReference>
<reference evidence="2 3" key="1">
    <citation type="journal article" date="2014" name="Genome Announc.">
        <title>Draft Genome Sequence of the Antitrypanosomally Active Sponge-Associated Bacterium Actinokineospora sp. Strain EG49.</title>
        <authorList>
            <person name="Harjes J."/>
            <person name="Ryu T."/>
            <person name="Abdelmohsen U.R."/>
            <person name="Moitinho-Silva L."/>
            <person name="Horn H."/>
            <person name="Ravasi T."/>
            <person name="Hentschel U."/>
        </authorList>
    </citation>
    <scope>NUCLEOTIDE SEQUENCE [LARGE SCALE GENOMIC DNA]</scope>
    <source>
        <strain evidence="2 3">EG49</strain>
    </source>
</reference>
<evidence type="ECO:0000313" key="2">
    <source>
        <dbReference type="EMBL" id="EWC59132.1"/>
    </source>
</evidence>
<sequence length="295" mass="31747">MREIEMAVDLPGGGGVTGTLVLPDGDGPHPAVLLLWAGRVDRDGNRRAGALGLGPAVAGGLAARGIASYRYDRTGTTDARWRAMGFYDHREVASAALASLAARPEVRGVGLLGHSEGALHALGLAARTEVDALVLLSCPARSGKRVFLDSARHWTPADLPRRSRLLLRVLRRTAQEQITREVAHAEAGDPRVDRLLREFVHHDPCADLAAVRVPVLALTGEKDITVDPDDLAVIADLVAGEVSVRRVPDLTHLLRLDPGVPSREDFRRQLAEPVDPGVVAEVTGWLAQRLVERVR</sequence>
<feature type="domain" description="Serine aminopeptidase S33" evidence="1">
    <location>
        <begin position="57"/>
        <end position="257"/>
    </location>
</feature>
<dbReference type="Proteomes" id="UP000019277">
    <property type="component" value="Unassembled WGS sequence"/>
</dbReference>
<keyword evidence="3" id="KW-1185">Reference proteome</keyword>
<dbReference type="OrthoDB" id="5902829at2"/>
<protein>
    <submittedName>
        <fullName evidence="2">Hydrolase, alpha/beta fold family</fullName>
    </submittedName>
</protein>
<dbReference type="InterPro" id="IPR053145">
    <property type="entry name" value="AB_hydrolase_Est10"/>
</dbReference>
<dbReference type="PANTHER" id="PTHR43265">
    <property type="entry name" value="ESTERASE ESTD"/>
    <property type="match status" value="1"/>
</dbReference>
<comment type="caution">
    <text evidence="2">The sequence shown here is derived from an EMBL/GenBank/DDBJ whole genome shotgun (WGS) entry which is preliminary data.</text>
</comment>
<accession>W7IR95</accession>
<gene>
    <name evidence="2" type="ORF">UO65_5559</name>
</gene>
<dbReference type="STRING" id="909613.UO65_5559"/>
<proteinExistence type="predicted"/>
<evidence type="ECO:0000259" key="1">
    <source>
        <dbReference type="Pfam" id="PF12146"/>
    </source>
</evidence>